<dbReference type="GO" id="GO:0043171">
    <property type="term" value="P:peptide catabolic process"/>
    <property type="evidence" value="ECO:0007669"/>
    <property type="project" value="TreeGrafter"/>
</dbReference>
<keyword evidence="4" id="KW-1185">Reference proteome</keyword>
<dbReference type="FunFam" id="2.60.40.1910:FF:000006">
    <property type="entry name" value="Aminopeptidase"/>
    <property type="match status" value="1"/>
</dbReference>
<dbReference type="InterPro" id="IPR050344">
    <property type="entry name" value="Peptidase_M1_aminopeptidases"/>
</dbReference>
<dbReference type="GO" id="GO:0006508">
    <property type="term" value="P:proteolysis"/>
    <property type="evidence" value="ECO:0007669"/>
    <property type="project" value="TreeGrafter"/>
</dbReference>
<protein>
    <recommendedName>
        <fullName evidence="2">ERAP1-like C-terminal domain-containing protein</fullName>
    </recommendedName>
</protein>
<evidence type="ECO:0000313" key="4">
    <source>
        <dbReference type="Proteomes" id="UP000678393"/>
    </source>
</evidence>
<dbReference type="GO" id="GO:0005737">
    <property type="term" value="C:cytoplasm"/>
    <property type="evidence" value="ECO:0007669"/>
    <property type="project" value="TreeGrafter"/>
</dbReference>
<dbReference type="GO" id="GO:0016020">
    <property type="term" value="C:membrane"/>
    <property type="evidence" value="ECO:0007669"/>
    <property type="project" value="TreeGrafter"/>
</dbReference>
<dbReference type="Pfam" id="PF11838">
    <property type="entry name" value="ERAP1_C"/>
    <property type="match status" value="1"/>
</dbReference>
<feature type="non-terminal residue" evidence="3">
    <location>
        <position position="1"/>
    </location>
</feature>
<evidence type="ECO:0000256" key="1">
    <source>
        <dbReference type="ARBA" id="ARBA00010136"/>
    </source>
</evidence>
<accession>A0A8S3ZPD8</accession>
<evidence type="ECO:0000259" key="2">
    <source>
        <dbReference type="Pfam" id="PF11838"/>
    </source>
</evidence>
<proteinExistence type="inferred from homology"/>
<dbReference type="PANTHER" id="PTHR11533:SF294">
    <property type="entry name" value="THYROTROPIN-RELEASING HORMONE-DEGRADING ECTOENZYME"/>
    <property type="match status" value="1"/>
</dbReference>
<dbReference type="EMBL" id="CAJHNH020003029">
    <property type="protein sequence ID" value="CAG5128371.1"/>
    <property type="molecule type" value="Genomic_DNA"/>
</dbReference>
<evidence type="ECO:0000313" key="3">
    <source>
        <dbReference type="EMBL" id="CAG5128371.1"/>
    </source>
</evidence>
<comment type="caution">
    <text evidence="3">The sequence shown here is derived from an EMBL/GenBank/DDBJ whole genome shotgun (WGS) entry which is preliminary data.</text>
</comment>
<dbReference type="GO" id="GO:0070006">
    <property type="term" value="F:metalloaminopeptidase activity"/>
    <property type="evidence" value="ECO:0007669"/>
    <property type="project" value="TreeGrafter"/>
</dbReference>
<gene>
    <name evidence="3" type="ORF">CUNI_LOCUS13929</name>
</gene>
<dbReference type="Proteomes" id="UP000678393">
    <property type="component" value="Unassembled WGS sequence"/>
</dbReference>
<reference evidence="3" key="1">
    <citation type="submission" date="2021-04" db="EMBL/GenBank/DDBJ databases">
        <authorList>
            <consortium name="Molecular Ecology Group"/>
        </authorList>
    </citation>
    <scope>NUCLEOTIDE SEQUENCE</scope>
</reference>
<dbReference type="Gene3D" id="2.60.40.1910">
    <property type="match status" value="1"/>
</dbReference>
<dbReference type="PANTHER" id="PTHR11533">
    <property type="entry name" value="PROTEASE M1 ZINC METALLOPROTEASE"/>
    <property type="match status" value="1"/>
</dbReference>
<dbReference type="GO" id="GO:0008270">
    <property type="term" value="F:zinc ion binding"/>
    <property type="evidence" value="ECO:0007669"/>
    <property type="project" value="TreeGrafter"/>
</dbReference>
<dbReference type="OrthoDB" id="510539at2759"/>
<name>A0A8S3ZPD8_9EUPU</name>
<dbReference type="AlphaFoldDB" id="A0A8S3ZPD8"/>
<dbReference type="GO" id="GO:0042277">
    <property type="term" value="F:peptide binding"/>
    <property type="evidence" value="ECO:0007669"/>
    <property type="project" value="TreeGrafter"/>
</dbReference>
<dbReference type="Gene3D" id="1.10.3480.20">
    <property type="match status" value="1"/>
</dbReference>
<comment type="similarity">
    <text evidence="1">Belongs to the peptidase M1 family.</text>
</comment>
<dbReference type="GO" id="GO:0005615">
    <property type="term" value="C:extracellular space"/>
    <property type="evidence" value="ECO:0007669"/>
    <property type="project" value="TreeGrafter"/>
</dbReference>
<feature type="domain" description="ERAP1-like C-terminal" evidence="2">
    <location>
        <begin position="113"/>
        <end position="197"/>
    </location>
</feature>
<sequence length="214" mass="24910">MQAKSDGLDIDVKEFLDPWILQRNFPVVTVTQNLYNNSVLHVTQERFLLDPLDKDQDTSRSPYSWTIPLTLASSNHSVFNQTGQDVYWLDKEERSKTLHVSIPLPNYSDPDGWVLANLHQYGYYRVNYQDRNWLALIQQLKRNHSAIPVNNRAQIINDAWSLAKASYISMDIALATLEYLHHELKYTPWYVAWREITLTIGSKLESTQLGEPFK</sequence>
<organism evidence="3 4">
    <name type="scientific">Candidula unifasciata</name>
    <dbReference type="NCBI Taxonomy" id="100452"/>
    <lineage>
        <taxon>Eukaryota</taxon>
        <taxon>Metazoa</taxon>
        <taxon>Spiralia</taxon>
        <taxon>Lophotrochozoa</taxon>
        <taxon>Mollusca</taxon>
        <taxon>Gastropoda</taxon>
        <taxon>Heterobranchia</taxon>
        <taxon>Euthyneura</taxon>
        <taxon>Panpulmonata</taxon>
        <taxon>Eupulmonata</taxon>
        <taxon>Stylommatophora</taxon>
        <taxon>Helicina</taxon>
        <taxon>Helicoidea</taxon>
        <taxon>Geomitridae</taxon>
        <taxon>Candidula</taxon>
    </lineage>
</organism>
<dbReference type="InterPro" id="IPR024571">
    <property type="entry name" value="ERAP1-like_C_dom"/>
</dbReference>